<sequence>MKKLFLLLIFISSLAFGQFTIKDSSDNWEKVGNAYAHTILYQRNDKTKAKIEYRDFQSFNLLQVNNLDLSYYTFEFSTNADTLENIYQIFKEHFETKKEETITLEFPEGNMILEFDKAIGGFYGNFKFDKVNNLIDKGDRSIRTAGALNMKQLNKLFGKK</sequence>
<evidence type="ECO:0000256" key="1">
    <source>
        <dbReference type="SAM" id="SignalP"/>
    </source>
</evidence>
<evidence type="ECO:0000313" key="3">
    <source>
        <dbReference type="Proteomes" id="UP001241656"/>
    </source>
</evidence>
<proteinExistence type="predicted"/>
<dbReference type="Proteomes" id="UP001241656">
    <property type="component" value="Chromosome"/>
</dbReference>
<organism evidence="2 3">
    <name type="scientific">Chryseobacterium gotjawalense</name>
    <dbReference type="NCBI Taxonomy" id="3042315"/>
    <lineage>
        <taxon>Bacteria</taxon>
        <taxon>Pseudomonadati</taxon>
        <taxon>Bacteroidota</taxon>
        <taxon>Flavobacteriia</taxon>
        <taxon>Flavobacteriales</taxon>
        <taxon>Weeksellaceae</taxon>
        <taxon>Chryseobacterium group</taxon>
        <taxon>Chryseobacterium</taxon>
    </lineage>
</organism>
<protein>
    <recommendedName>
        <fullName evidence="4">DUF4105 domain-containing protein</fullName>
    </recommendedName>
</protein>
<evidence type="ECO:0000313" key="2">
    <source>
        <dbReference type="EMBL" id="WHF51857.1"/>
    </source>
</evidence>
<accession>A0ABY8RCZ1</accession>
<gene>
    <name evidence="2" type="ORF">QGN23_00930</name>
</gene>
<dbReference type="EMBL" id="CP124855">
    <property type="protein sequence ID" value="WHF51857.1"/>
    <property type="molecule type" value="Genomic_DNA"/>
</dbReference>
<keyword evidence="3" id="KW-1185">Reference proteome</keyword>
<name>A0ABY8RCZ1_9FLAO</name>
<feature type="chain" id="PRO_5046920162" description="DUF4105 domain-containing protein" evidence="1">
    <location>
        <begin position="18"/>
        <end position="160"/>
    </location>
</feature>
<dbReference type="RefSeq" id="WP_282905177.1">
    <property type="nucleotide sequence ID" value="NZ_CP124855.1"/>
</dbReference>
<keyword evidence="1" id="KW-0732">Signal</keyword>
<evidence type="ECO:0008006" key="4">
    <source>
        <dbReference type="Google" id="ProtNLM"/>
    </source>
</evidence>
<feature type="signal peptide" evidence="1">
    <location>
        <begin position="1"/>
        <end position="17"/>
    </location>
</feature>
<reference evidence="2 3" key="1">
    <citation type="submission" date="2023-05" db="EMBL/GenBank/DDBJ databases">
        <title>Genomic insight into Chryseobacterium sp. wdc7 isolated forest soil (Gotjawal).</title>
        <authorList>
            <person name="Park S.-J."/>
        </authorList>
    </citation>
    <scope>NUCLEOTIDE SEQUENCE [LARGE SCALE GENOMIC DNA]</scope>
    <source>
        <strain evidence="3">wdc7</strain>
    </source>
</reference>